<dbReference type="PANTHER" id="PTHR28202:SF1">
    <property type="entry name" value="ASSEMBLY FACTOR CBP4"/>
    <property type="match status" value="1"/>
</dbReference>
<comment type="subcellular location">
    <subcellularLocation>
        <location evidence="1 11">Mitochondrion inner membrane</location>
        <topology evidence="1 11">Single-pass membrane protein</topology>
    </subcellularLocation>
</comment>
<comment type="caution">
    <text evidence="13">The sequence shown here is derived from an EMBL/GenBank/DDBJ whole genome shotgun (WGS) entry which is preliminary data.</text>
</comment>
<evidence type="ECO:0000256" key="11">
    <source>
        <dbReference type="RuleBase" id="RU368005"/>
    </source>
</evidence>
<accession>A0A401KQP5</accession>
<evidence type="ECO:0000256" key="9">
    <source>
        <dbReference type="ARBA" id="ARBA00025413"/>
    </source>
</evidence>
<sequence length="126" mass="14926">MSRAGTWMKMLGVGIVICVGGPAFVQYIRPTDEELFKRYNPDLQKRSLEEGDRRAREFDEYVTRLKQWSKSDKSSVLWPLPVFHLMSCMFEQQEQKRVEAEVQRNQARDDAKVQREEMRKELLGEK</sequence>
<comment type="similarity">
    <text evidence="2 11">Belongs to the CBP4 family.</text>
</comment>
<evidence type="ECO:0000256" key="12">
    <source>
        <dbReference type="SAM" id="MobiDB-lite"/>
    </source>
</evidence>
<evidence type="ECO:0000256" key="4">
    <source>
        <dbReference type="ARBA" id="ARBA00022792"/>
    </source>
</evidence>
<evidence type="ECO:0000313" key="13">
    <source>
        <dbReference type="EMBL" id="GCB21610.1"/>
    </source>
</evidence>
<keyword evidence="7" id="KW-0472">Membrane</keyword>
<evidence type="ECO:0000256" key="10">
    <source>
        <dbReference type="ARBA" id="ARBA00031521"/>
    </source>
</evidence>
<evidence type="ECO:0000256" key="2">
    <source>
        <dbReference type="ARBA" id="ARBA00006780"/>
    </source>
</evidence>
<protein>
    <recommendedName>
        <fullName evidence="10 11">Cytochrome b mRNA-processing protein 4</fullName>
    </recommendedName>
</protein>
<organism evidence="13 14">
    <name type="scientific">Aspergillus awamori</name>
    <name type="common">Black koji mold</name>
    <dbReference type="NCBI Taxonomy" id="105351"/>
    <lineage>
        <taxon>Eukaryota</taxon>
        <taxon>Fungi</taxon>
        <taxon>Dikarya</taxon>
        <taxon>Ascomycota</taxon>
        <taxon>Pezizomycotina</taxon>
        <taxon>Eurotiomycetes</taxon>
        <taxon>Eurotiomycetidae</taxon>
        <taxon>Eurotiales</taxon>
        <taxon>Aspergillaceae</taxon>
        <taxon>Aspergillus</taxon>
    </lineage>
</organism>
<keyword evidence="14" id="KW-1185">Reference proteome</keyword>
<dbReference type="InterPro" id="IPR012420">
    <property type="entry name" value="Cbp4"/>
</dbReference>
<keyword evidence="8 11" id="KW-0143">Chaperone</keyword>
<evidence type="ECO:0000256" key="6">
    <source>
        <dbReference type="ARBA" id="ARBA00023128"/>
    </source>
</evidence>
<dbReference type="PANTHER" id="PTHR28202">
    <property type="entry name" value="ASSEMBLY FACTOR CBP4"/>
    <property type="match status" value="1"/>
</dbReference>
<evidence type="ECO:0000256" key="3">
    <source>
        <dbReference type="ARBA" id="ARBA00022692"/>
    </source>
</evidence>
<reference evidence="13 14" key="1">
    <citation type="submission" date="2016-09" db="EMBL/GenBank/DDBJ databases">
        <title>Aspergillus awamori IFM 58123T.</title>
        <authorList>
            <person name="Kusuya Y."/>
            <person name="Shimizu M."/>
            <person name="Takahashi H."/>
            <person name="Yaguchi T."/>
        </authorList>
    </citation>
    <scope>NUCLEOTIDE SEQUENCE [LARGE SCALE GENOMIC DNA]</scope>
    <source>
        <strain evidence="13 14">IFM 58123</strain>
    </source>
</reference>
<dbReference type="GO" id="GO:0034551">
    <property type="term" value="P:mitochondrial respiratory chain complex III assembly"/>
    <property type="evidence" value="ECO:0007669"/>
    <property type="project" value="TreeGrafter"/>
</dbReference>
<keyword evidence="6 11" id="KW-0496">Mitochondrion</keyword>
<evidence type="ECO:0000256" key="5">
    <source>
        <dbReference type="ARBA" id="ARBA00022989"/>
    </source>
</evidence>
<keyword evidence="4 11" id="KW-0999">Mitochondrion inner membrane</keyword>
<dbReference type="Proteomes" id="UP000286921">
    <property type="component" value="Unassembled WGS sequence"/>
</dbReference>
<name>A0A401KQP5_ASPAW</name>
<proteinExistence type="inferred from homology"/>
<evidence type="ECO:0000256" key="8">
    <source>
        <dbReference type="ARBA" id="ARBA00023186"/>
    </source>
</evidence>
<feature type="region of interest" description="Disordered" evidence="12">
    <location>
        <begin position="101"/>
        <end position="126"/>
    </location>
</feature>
<dbReference type="AlphaFoldDB" id="A0A401KQP5"/>
<dbReference type="GO" id="GO:0005743">
    <property type="term" value="C:mitochondrial inner membrane"/>
    <property type="evidence" value="ECO:0007669"/>
    <property type="project" value="UniProtKB-SubCell"/>
</dbReference>
<evidence type="ECO:0000313" key="14">
    <source>
        <dbReference type="Proteomes" id="UP000286921"/>
    </source>
</evidence>
<evidence type="ECO:0000256" key="7">
    <source>
        <dbReference type="ARBA" id="ARBA00023136"/>
    </source>
</evidence>
<dbReference type="EMBL" id="BDHI01000008">
    <property type="protein sequence ID" value="GCB21610.1"/>
    <property type="molecule type" value="Genomic_DNA"/>
</dbReference>
<comment type="function">
    <text evidence="9 11">Essential for the assembly of ubiquinol-cytochrome c reductase. It has a direct effect on the correct occurrence of the Rieske protein, core 4, core 5 and apocytochrome b.</text>
</comment>
<dbReference type="Pfam" id="PF07960">
    <property type="entry name" value="CBP4"/>
    <property type="match status" value="1"/>
</dbReference>
<keyword evidence="3" id="KW-0812">Transmembrane</keyword>
<gene>
    <name evidence="13" type="ORF">AAWM_04495</name>
</gene>
<keyword evidence="5" id="KW-1133">Transmembrane helix</keyword>
<evidence type="ECO:0000256" key="1">
    <source>
        <dbReference type="ARBA" id="ARBA00004434"/>
    </source>
</evidence>